<dbReference type="InParanoid" id="A0A067PJB9"/>
<keyword evidence="8 15" id="KW-1133">Transmembrane helix</keyword>
<feature type="binding site" description="axial binding residue" evidence="13">
    <location>
        <position position="507"/>
    </location>
    <ligand>
        <name>heme</name>
        <dbReference type="ChEBI" id="CHEBI:30413"/>
    </ligand>
    <ligandPart>
        <name>Fe</name>
        <dbReference type="ChEBI" id="CHEBI:18248"/>
    </ligandPart>
</feature>
<dbReference type="SUPFAM" id="SSF48264">
    <property type="entry name" value="Cytochrome P450"/>
    <property type="match status" value="1"/>
</dbReference>
<dbReference type="OrthoDB" id="1470350at2759"/>
<dbReference type="CDD" id="cd11069">
    <property type="entry name" value="CYP_FUM15-like"/>
    <property type="match status" value="1"/>
</dbReference>
<dbReference type="AlphaFoldDB" id="A0A067PJB9"/>
<dbReference type="InterPro" id="IPR050121">
    <property type="entry name" value="Cytochrome_P450_monoxygenase"/>
</dbReference>
<proteinExistence type="inferred from homology"/>
<sequence length="570" mass="63988">MATVTPLSPAQVLVLIFKACLIVVVLLLGRGLYWLLHLVVLAPPFDPLRHLPGPEGKAFQNHFREVMDPNKSVNSHEQWTKSFGKTFRFHGFGKHDYRLMSLDARALSHILNSPIYEKPWQTRRFLGRLLGRGIFAMEGDEHRSLRKFIAPAFSTRSIRGLTPIFLQKAEELRDRWDLLLPVVSPSRPLSPYEPKDVHDGQSAVIDVLNWLSRATFDIIGIAGFDYQFNSLEDETEEVYLAYRKMFDAADRAPGFKGLAQIFFPIIEKIFPDETSRITTASLKTVTAAGKTLIENKKALILAEKASGQAPKEKSIISLLINANVSEDPSQRLSDEHLLDQLSTFLFAGSDSTAVGMAWCIHHLSLNPDVQSRLRKEILRLHEISSEAVSEDRHDFADSVDALPYLDAVVREALRLSPPAHGAIRVATQNDVIPLSEPIVMKDGSVATEVNIRKGSFVHIPIEGVNLSSSIWGEDSLKFNPDRWIEGQTPTHPGLANLMTFSFGPHSCPGWKFAIFETKLILAVLLPHFVFSPAEEIKKYNAILTRPYVYNKYELGPQLPVRVGRYQAESK</sequence>
<keyword evidence="5 13" id="KW-0349">Heme</keyword>
<evidence type="ECO:0000256" key="1">
    <source>
        <dbReference type="ARBA" id="ARBA00001971"/>
    </source>
</evidence>
<evidence type="ECO:0000256" key="13">
    <source>
        <dbReference type="PIRSR" id="PIRSR602401-1"/>
    </source>
</evidence>
<evidence type="ECO:0000256" key="12">
    <source>
        <dbReference type="ARBA" id="ARBA00023136"/>
    </source>
</evidence>
<evidence type="ECO:0000256" key="8">
    <source>
        <dbReference type="ARBA" id="ARBA00022989"/>
    </source>
</evidence>
<dbReference type="Pfam" id="PF00067">
    <property type="entry name" value="p450"/>
    <property type="match status" value="1"/>
</dbReference>
<dbReference type="PANTHER" id="PTHR24305:SF166">
    <property type="entry name" value="CYTOCHROME P450 12A4, MITOCHONDRIAL-RELATED"/>
    <property type="match status" value="1"/>
</dbReference>
<evidence type="ECO:0000256" key="3">
    <source>
        <dbReference type="ARBA" id="ARBA00004721"/>
    </source>
</evidence>
<dbReference type="GO" id="GO:0005506">
    <property type="term" value="F:iron ion binding"/>
    <property type="evidence" value="ECO:0007669"/>
    <property type="project" value="InterPro"/>
</dbReference>
<keyword evidence="17" id="KW-1185">Reference proteome</keyword>
<dbReference type="EMBL" id="KL197727">
    <property type="protein sequence ID" value="KDQ54909.1"/>
    <property type="molecule type" value="Genomic_DNA"/>
</dbReference>
<evidence type="ECO:0000256" key="9">
    <source>
        <dbReference type="ARBA" id="ARBA00023002"/>
    </source>
</evidence>
<evidence type="ECO:0000256" key="11">
    <source>
        <dbReference type="ARBA" id="ARBA00023033"/>
    </source>
</evidence>
<dbReference type="PRINTS" id="PR00385">
    <property type="entry name" value="P450"/>
</dbReference>
<dbReference type="PROSITE" id="PS00086">
    <property type="entry name" value="CYTOCHROME_P450"/>
    <property type="match status" value="1"/>
</dbReference>
<dbReference type="InterPro" id="IPR017972">
    <property type="entry name" value="Cyt_P450_CS"/>
</dbReference>
<name>A0A067PJB9_9AGAM</name>
<evidence type="ECO:0000256" key="7">
    <source>
        <dbReference type="ARBA" id="ARBA00022723"/>
    </source>
</evidence>
<dbReference type="HOGENOM" id="CLU_001570_5_11_1"/>
<comment type="pathway">
    <text evidence="3">Secondary metabolite biosynthesis; terpenoid biosynthesis.</text>
</comment>
<accession>A0A067PJB9</accession>
<reference evidence="17" key="1">
    <citation type="journal article" date="2014" name="Proc. Natl. Acad. Sci. U.S.A.">
        <title>Extensive sampling of basidiomycete genomes demonstrates inadequacy of the white-rot/brown-rot paradigm for wood decay fungi.</title>
        <authorList>
            <person name="Riley R."/>
            <person name="Salamov A.A."/>
            <person name="Brown D.W."/>
            <person name="Nagy L.G."/>
            <person name="Floudas D."/>
            <person name="Held B.W."/>
            <person name="Levasseur A."/>
            <person name="Lombard V."/>
            <person name="Morin E."/>
            <person name="Otillar R."/>
            <person name="Lindquist E.A."/>
            <person name="Sun H."/>
            <person name="LaButti K.M."/>
            <person name="Schmutz J."/>
            <person name="Jabbour D."/>
            <person name="Luo H."/>
            <person name="Baker S.E."/>
            <person name="Pisabarro A.G."/>
            <person name="Walton J.D."/>
            <person name="Blanchette R.A."/>
            <person name="Henrissat B."/>
            <person name="Martin F."/>
            <person name="Cullen D."/>
            <person name="Hibbett D.S."/>
            <person name="Grigoriev I.V."/>
        </authorList>
    </citation>
    <scope>NUCLEOTIDE SEQUENCE [LARGE SCALE GENOMIC DNA]</scope>
    <source>
        <strain evidence="17">MUCL 33604</strain>
    </source>
</reference>
<dbReference type="Gene3D" id="1.10.630.10">
    <property type="entry name" value="Cytochrome P450"/>
    <property type="match status" value="1"/>
</dbReference>
<keyword evidence="10 13" id="KW-0408">Iron</keyword>
<evidence type="ECO:0008006" key="18">
    <source>
        <dbReference type="Google" id="ProtNLM"/>
    </source>
</evidence>
<dbReference type="InterPro" id="IPR001128">
    <property type="entry name" value="Cyt_P450"/>
</dbReference>
<evidence type="ECO:0000313" key="17">
    <source>
        <dbReference type="Proteomes" id="UP000027265"/>
    </source>
</evidence>
<keyword evidence="6 15" id="KW-0812">Transmembrane</keyword>
<evidence type="ECO:0000256" key="15">
    <source>
        <dbReference type="SAM" id="Phobius"/>
    </source>
</evidence>
<comment type="subcellular location">
    <subcellularLocation>
        <location evidence="2">Membrane</location>
    </subcellularLocation>
</comment>
<dbReference type="GO" id="GO:0020037">
    <property type="term" value="F:heme binding"/>
    <property type="evidence" value="ECO:0007669"/>
    <property type="project" value="InterPro"/>
</dbReference>
<protein>
    <recommendedName>
        <fullName evidence="18">Cytochrome P450</fullName>
    </recommendedName>
</protein>
<keyword evidence="11 14" id="KW-0503">Monooxygenase</keyword>
<evidence type="ECO:0000256" key="14">
    <source>
        <dbReference type="RuleBase" id="RU000461"/>
    </source>
</evidence>
<evidence type="ECO:0000256" key="10">
    <source>
        <dbReference type="ARBA" id="ARBA00023004"/>
    </source>
</evidence>
<evidence type="ECO:0000256" key="2">
    <source>
        <dbReference type="ARBA" id="ARBA00004370"/>
    </source>
</evidence>
<dbReference type="Proteomes" id="UP000027265">
    <property type="component" value="Unassembled WGS sequence"/>
</dbReference>
<dbReference type="GO" id="GO:0016020">
    <property type="term" value="C:membrane"/>
    <property type="evidence" value="ECO:0007669"/>
    <property type="project" value="UniProtKB-SubCell"/>
</dbReference>
<dbReference type="PRINTS" id="PR00463">
    <property type="entry name" value="EP450I"/>
</dbReference>
<comment type="similarity">
    <text evidence="4 14">Belongs to the cytochrome P450 family.</text>
</comment>
<dbReference type="InterPro" id="IPR002401">
    <property type="entry name" value="Cyt_P450_E_grp-I"/>
</dbReference>
<organism evidence="16 17">
    <name type="scientific">Jaapia argillacea MUCL 33604</name>
    <dbReference type="NCBI Taxonomy" id="933084"/>
    <lineage>
        <taxon>Eukaryota</taxon>
        <taxon>Fungi</taxon>
        <taxon>Dikarya</taxon>
        <taxon>Basidiomycota</taxon>
        <taxon>Agaricomycotina</taxon>
        <taxon>Agaricomycetes</taxon>
        <taxon>Agaricomycetidae</taxon>
        <taxon>Jaapiales</taxon>
        <taxon>Jaapiaceae</taxon>
        <taxon>Jaapia</taxon>
    </lineage>
</organism>
<dbReference type="InterPro" id="IPR036396">
    <property type="entry name" value="Cyt_P450_sf"/>
</dbReference>
<gene>
    <name evidence="16" type="ORF">JAAARDRAFT_60368</name>
</gene>
<evidence type="ECO:0000256" key="4">
    <source>
        <dbReference type="ARBA" id="ARBA00010617"/>
    </source>
</evidence>
<keyword evidence="12 15" id="KW-0472">Membrane</keyword>
<keyword evidence="9 14" id="KW-0560">Oxidoreductase</keyword>
<feature type="transmembrane region" description="Helical" evidence="15">
    <location>
        <begin position="12"/>
        <end position="36"/>
    </location>
</feature>
<dbReference type="STRING" id="933084.A0A067PJB9"/>
<keyword evidence="7 13" id="KW-0479">Metal-binding</keyword>
<dbReference type="GO" id="GO:0004497">
    <property type="term" value="F:monooxygenase activity"/>
    <property type="evidence" value="ECO:0007669"/>
    <property type="project" value="UniProtKB-KW"/>
</dbReference>
<dbReference type="PANTHER" id="PTHR24305">
    <property type="entry name" value="CYTOCHROME P450"/>
    <property type="match status" value="1"/>
</dbReference>
<comment type="cofactor">
    <cofactor evidence="1 13">
        <name>heme</name>
        <dbReference type="ChEBI" id="CHEBI:30413"/>
    </cofactor>
</comment>
<evidence type="ECO:0000256" key="6">
    <source>
        <dbReference type="ARBA" id="ARBA00022692"/>
    </source>
</evidence>
<evidence type="ECO:0000313" key="16">
    <source>
        <dbReference type="EMBL" id="KDQ54909.1"/>
    </source>
</evidence>
<evidence type="ECO:0000256" key="5">
    <source>
        <dbReference type="ARBA" id="ARBA00022617"/>
    </source>
</evidence>
<dbReference type="GO" id="GO:0016705">
    <property type="term" value="F:oxidoreductase activity, acting on paired donors, with incorporation or reduction of molecular oxygen"/>
    <property type="evidence" value="ECO:0007669"/>
    <property type="project" value="InterPro"/>
</dbReference>